<dbReference type="SUPFAM" id="SSF53187">
    <property type="entry name" value="Zn-dependent exopeptidases"/>
    <property type="match status" value="1"/>
</dbReference>
<dbReference type="PANTHER" id="PTHR11963">
    <property type="entry name" value="LEUCINE AMINOPEPTIDASE-RELATED"/>
    <property type="match status" value="1"/>
</dbReference>
<dbReference type="EMBL" id="JADGJW010000050">
    <property type="protein sequence ID" value="KAJ3225863.1"/>
    <property type="molecule type" value="Genomic_DNA"/>
</dbReference>
<feature type="domain" description="Cytosol aminopeptidase" evidence="5">
    <location>
        <begin position="167"/>
        <end position="270"/>
    </location>
</feature>
<dbReference type="GO" id="GO:0006508">
    <property type="term" value="P:proteolysis"/>
    <property type="evidence" value="ECO:0007669"/>
    <property type="project" value="UniProtKB-KW"/>
</dbReference>
<evidence type="ECO:0000256" key="2">
    <source>
        <dbReference type="ARBA" id="ARBA00022438"/>
    </source>
</evidence>
<proteinExistence type="inferred from homology"/>
<accession>A0AAD5U642</accession>
<evidence type="ECO:0000259" key="5">
    <source>
        <dbReference type="Pfam" id="PF00883"/>
    </source>
</evidence>
<name>A0AAD5U642_9FUNG</name>
<gene>
    <name evidence="6" type="primary">NPEPL1_1</name>
    <name evidence="6" type="ORF">HK099_006066</name>
</gene>
<keyword evidence="4" id="KW-0378">Hydrolase</keyword>
<evidence type="ECO:0000313" key="7">
    <source>
        <dbReference type="Proteomes" id="UP001211065"/>
    </source>
</evidence>
<evidence type="ECO:0000256" key="1">
    <source>
        <dbReference type="ARBA" id="ARBA00009528"/>
    </source>
</evidence>
<keyword evidence="2 6" id="KW-0031">Aminopeptidase</keyword>
<dbReference type="GO" id="GO:0070006">
    <property type="term" value="F:metalloaminopeptidase activity"/>
    <property type="evidence" value="ECO:0007669"/>
    <property type="project" value="InterPro"/>
</dbReference>
<sequence length="270" mass="29845">MTASLTFNPFQQKFRSNVLILGTIKQLQLKNNVNLEKVQVLNSLSAPLFKNNFLNSFQQQHGDSLITLAKLKAEKTRNGYLMRTDLVKEILEKFAPASLTELDIIFLLDSEVQALTAVQAICTHFSLYDRTTSPKDAAKSVNVSFITLDESVVDYEKLRVLSQGIRLAARLTDMPASELNTQTYVEEVNAVYKDLVSKGFKNLNLEVIKGEELKAKGLGGIYGVGKAAEFPPALAILSFKPENAKRTMAWVGKGIVYDTGGLSIKVPPNM</sequence>
<dbReference type="Gene3D" id="3.40.630.10">
    <property type="entry name" value="Zn peptidases"/>
    <property type="match status" value="1"/>
</dbReference>
<dbReference type="Gene3D" id="3.40.50.10590">
    <property type="entry name" value="Zn-dependent exopeptidases"/>
    <property type="match status" value="1"/>
</dbReference>
<dbReference type="AlphaFoldDB" id="A0AAD5U642"/>
<keyword evidence="3" id="KW-0645">Protease</keyword>
<protein>
    <submittedName>
        <fullName evidence="6">Aminopeptidase npepl1</fullName>
    </submittedName>
</protein>
<dbReference type="InterPro" id="IPR000819">
    <property type="entry name" value="Peptidase_M17_C"/>
</dbReference>
<dbReference type="Proteomes" id="UP001211065">
    <property type="component" value="Unassembled WGS sequence"/>
</dbReference>
<dbReference type="Pfam" id="PF00883">
    <property type="entry name" value="Peptidase_M17"/>
    <property type="match status" value="1"/>
</dbReference>
<dbReference type="GO" id="GO:0030145">
    <property type="term" value="F:manganese ion binding"/>
    <property type="evidence" value="ECO:0007669"/>
    <property type="project" value="InterPro"/>
</dbReference>
<evidence type="ECO:0000313" key="6">
    <source>
        <dbReference type="EMBL" id="KAJ3225863.1"/>
    </source>
</evidence>
<dbReference type="GO" id="GO:0005737">
    <property type="term" value="C:cytoplasm"/>
    <property type="evidence" value="ECO:0007669"/>
    <property type="project" value="InterPro"/>
</dbReference>
<comment type="similarity">
    <text evidence="1">Belongs to the peptidase M17 family.</text>
</comment>
<reference evidence="6" key="1">
    <citation type="submission" date="2020-05" db="EMBL/GenBank/DDBJ databases">
        <title>Phylogenomic resolution of chytrid fungi.</title>
        <authorList>
            <person name="Stajich J.E."/>
            <person name="Amses K."/>
            <person name="Simmons R."/>
            <person name="Seto K."/>
            <person name="Myers J."/>
            <person name="Bonds A."/>
            <person name="Quandt C.A."/>
            <person name="Barry K."/>
            <person name="Liu P."/>
            <person name="Grigoriev I."/>
            <person name="Longcore J.E."/>
            <person name="James T.Y."/>
        </authorList>
    </citation>
    <scope>NUCLEOTIDE SEQUENCE</scope>
    <source>
        <strain evidence="6">JEL0476</strain>
    </source>
</reference>
<evidence type="ECO:0000256" key="3">
    <source>
        <dbReference type="ARBA" id="ARBA00022670"/>
    </source>
</evidence>
<evidence type="ECO:0000256" key="4">
    <source>
        <dbReference type="ARBA" id="ARBA00022801"/>
    </source>
</evidence>
<keyword evidence="7" id="KW-1185">Reference proteome</keyword>
<organism evidence="6 7">
    <name type="scientific">Clydaea vesicula</name>
    <dbReference type="NCBI Taxonomy" id="447962"/>
    <lineage>
        <taxon>Eukaryota</taxon>
        <taxon>Fungi</taxon>
        <taxon>Fungi incertae sedis</taxon>
        <taxon>Chytridiomycota</taxon>
        <taxon>Chytridiomycota incertae sedis</taxon>
        <taxon>Chytridiomycetes</taxon>
        <taxon>Lobulomycetales</taxon>
        <taxon>Lobulomycetaceae</taxon>
        <taxon>Clydaea</taxon>
    </lineage>
</organism>
<dbReference type="PANTHER" id="PTHR11963:SF4">
    <property type="entry name" value="AMINOPEPTIDASE NPEPL1-RELATED"/>
    <property type="match status" value="1"/>
</dbReference>
<dbReference type="InterPro" id="IPR011356">
    <property type="entry name" value="Leucine_aapep/pepB"/>
</dbReference>
<comment type="caution">
    <text evidence="6">The sequence shown here is derived from an EMBL/GenBank/DDBJ whole genome shotgun (WGS) entry which is preliminary data.</text>
</comment>